<feature type="domain" description="IFT80/172/WDR35 TPR" evidence="10">
    <location>
        <begin position="653"/>
        <end position="716"/>
    </location>
</feature>
<keyword evidence="15" id="KW-1185">Reference proteome</keyword>
<evidence type="ECO:0000259" key="12">
    <source>
        <dbReference type="Pfam" id="PF24797"/>
    </source>
</evidence>
<proteinExistence type="predicted"/>
<keyword evidence="6" id="KW-0969">Cilium</keyword>
<evidence type="ECO:0000259" key="11">
    <source>
        <dbReference type="Pfam" id="PF23390"/>
    </source>
</evidence>
<dbReference type="InterPro" id="IPR056159">
    <property type="entry name" value="Beta-prop_IFT121_TULP_N"/>
</dbReference>
<protein>
    <submittedName>
        <fullName evidence="14">Oidioi.mRNA.OKI2018_I69.PAR.g10640.t1.cds</fullName>
    </submittedName>
</protein>
<dbReference type="PIRSF" id="PIRSF037536">
    <property type="entry name" value="WD_repeat_p35"/>
    <property type="match status" value="1"/>
</dbReference>
<evidence type="ECO:0000256" key="6">
    <source>
        <dbReference type="ARBA" id="ARBA00023069"/>
    </source>
</evidence>
<evidence type="ECO:0000256" key="7">
    <source>
        <dbReference type="ARBA" id="ARBA00023212"/>
    </source>
</evidence>
<dbReference type="InterPro" id="IPR036322">
    <property type="entry name" value="WD40_repeat_dom_sf"/>
</dbReference>
<evidence type="ECO:0000313" key="15">
    <source>
        <dbReference type="Proteomes" id="UP001158576"/>
    </source>
</evidence>
<evidence type="ECO:0000256" key="1">
    <source>
        <dbReference type="ARBA" id="ARBA00004120"/>
    </source>
</evidence>
<dbReference type="SUPFAM" id="SSF101908">
    <property type="entry name" value="Putative isomerase YbhE"/>
    <property type="match status" value="1"/>
</dbReference>
<dbReference type="SUPFAM" id="SSF50978">
    <property type="entry name" value="WD40 repeat-like"/>
    <property type="match status" value="1"/>
</dbReference>
<dbReference type="InterPro" id="IPR057979">
    <property type="entry name" value="TPR_IFT121"/>
</dbReference>
<gene>
    <name evidence="14" type="ORF">OKIOD_LOCUS2198</name>
</gene>
<dbReference type="Pfam" id="PF23145">
    <property type="entry name" value="Zf_2nd_IFT121"/>
    <property type="match status" value="1"/>
</dbReference>
<dbReference type="InterPro" id="IPR057361">
    <property type="entry name" value="TPR_WDR35"/>
</dbReference>
<dbReference type="SMART" id="SM00320">
    <property type="entry name" value="WD40"/>
    <property type="match status" value="5"/>
</dbReference>
<feature type="domain" description="IFT121-like TPR repeats" evidence="13">
    <location>
        <begin position="974"/>
        <end position="1073"/>
    </location>
</feature>
<dbReference type="InterPro" id="IPR015943">
    <property type="entry name" value="WD40/YVTN_repeat-like_dom_sf"/>
</dbReference>
<keyword evidence="7" id="KW-0206">Cytoskeleton</keyword>
<name>A0ABN7RWW2_OIKDI</name>
<dbReference type="InterPro" id="IPR056170">
    <property type="entry name" value="Znf_IFT121-like"/>
</dbReference>
<dbReference type="InterPro" id="IPR056158">
    <property type="entry name" value="Beta-prop_IFT121_2nd"/>
</dbReference>
<dbReference type="Pfam" id="PF25170">
    <property type="entry name" value="TPR_WDR35"/>
    <property type="match status" value="1"/>
</dbReference>
<feature type="domain" description="IFT121-like zinc finger" evidence="9">
    <location>
        <begin position="1087"/>
        <end position="1128"/>
    </location>
</feature>
<accession>A0ABN7RWW2</accession>
<organism evidence="14 15">
    <name type="scientific">Oikopleura dioica</name>
    <name type="common">Tunicate</name>
    <dbReference type="NCBI Taxonomy" id="34765"/>
    <lineage>
        <taxon>Eukaryota</taxon>
        <taxon>Metazoa</taxon>
        <taxon>Chordata</taxon>
        <taxon>Tunicata</taxon>
        <taxon>Appendicularia</taxon>
        <taxon>Copelata</taxon>
        <taxon>Oikopleuridae</taxon>
        <taxon>Oikopleura</taxon>
    </lineage>
</organism>
<reference evidence="14 15" key="1">
    <citation type="submission" date="2021-04" db="EMBL/GenBank/DDBJ databases">
        <authorList>
            <person name="Bliznina A."/>
        </authorList>
    </citation>
    <scope>NUCLEOTIDE SEQUENCE [LARGE SCALE GENOMIC DNA]</scope>
</reference>
<sequence>MFIYMSKKIAVPDGATLKALAWNKTHGFIAAAGVDGFLKVLKLESPDDTPENRIKGLSAPSNLDMNEQLDGHSTTVKIVIWNEVYRKLTSADSRGRIIVWVMYDGRWYEEMINYRPKTTVTSMQWSPEGERIAIAYDDGQVIVGSVDGQRVWGKSIGDSPVTHVNWSPEGDKLLLVLAGTEVMVHDANGDQLFKMRSIPPGQRVFSIAWYADEIHFLAPSKNTLVITFMSGKAVLLENESDPKPEMIDTGLEEVKDVKFSPDGLYIAFAGNKRNSPKLPYWCELFNTAGAHLRSLKLPGPVESISWERLRLAVSYKDSIYFANLRPDYLWGYCAESHTLVYAFQGDLGTPKIMFWNTKTGGRHLKTIESLNHLGTAGDHVVICKSAVNSQLSLLNSIGAELDQITVPFFVKFLAVGKNFAVAASIDKVFVWRLKIAEKSSIGQYAAVAGQQTKMIDVDREGNDEVTAICASQSHFIIARDSGKLLRYGLPSMELEQEFQFSGGTPLDIKLNSNSSKVSVIDHQALLYIVDLDARQDDGSKGEQTNFDRKECWNVMWASDDSSQLALNEKTKLTIFHDKKHEEPIVTSAFVSLMRDHEVECVLVDEIMRRPEDPRPTDIFVQESETLRNVRETIEKIGIGQAKEMVLKNSSPRLWRILGEAAMEKLELKTAEEAFIHCKDYLAIQVIKKLKNYSDDTLKSAEIAAFFGRHEDAENLYRSIDRLDLATEHQRLIGNEQKVLQILKTTHDSALSDDTQLRKSCKNIGIKSFYDKNWDVACKFLNDAGEFKKNIRAHYMAGDWQGMMRIEQALFDGAEELVECGRLYRSLGLSEQAINAFIRAHRPDLACKTAVELNDWEKAVKLAEAHKLDDVSGLLEKKAASLLDAKLDCQASQLYSKAGNFIKAAQLLFKVAAKEGSLANLQPIRVKKLYVLSALLVEQHHDQRKAQSGRTDTLGVLEGVLREEKEDFAVVTMLDSAWRGAEAWHFYTLACKQLYSGNPDAAATTSICLAQYEDLIDPVKIYSLQATASAAARRFGLCSRAFSKLEAMPSLSEDEQNQYAQLAIRIFKKYRPEDTNPYDKMQKETKIPTCVMSGRPLTDCQFWMCSTCRHCAYENEIQRAEICPMCHSRTV</sequence>
<evidence type="ECO:0000256" key="3">
    <source>
        <dbReference type="ARBA" id="ARBA00022574"/>
    </source>
</evidence>
<evidence type="ECO:0000256" key="5">
    <source>
        <dbReference type="ARBA" id="ARBA00022794"/>
    </source>
</evidence>
<keyword evidence="3" id="KW-0853">WD repeat</keyword>
<evidence type="ECO:0000313" key="14">
    <source>
        <dbReference type="EMBL" id="CAG5084432.1"/>
    </source>
</evidence>
<dbReference type="InterPro" id="IPR056157">
    <property type="entry name" value="TPR_IFT80_172_dom"/>
</dbReference>
<dbReference type="Gene3D" id="1.25.40.470">
    <property type="match status" value="1"/>
</dbReference>
<dbReference type="PANTHER" id="PTHR12764">
    <property type="entry name" value="WD REPEAT DOMAIN-RELATED"/>
    <property type="match status" value="1"/>
</dbReference>
<dbReference type="Gene3D" id="2.130.10.10">
    <property type="entry name" value="YVTN repeat-like/Quinoprotein amine dehydrogenase"/>
    <property type="match status" value="2"/>
</dbReference>
<evidence type="ECO:0000256" key="2">
    <source>
        <dbReference type="ARBA" id="ARBA00022490"/>
    </source>
</evidence>
<dbReference type="PANTHER" id="PTHR12764:SF5">
    <property type="entry name" value="LD29485P"/>
    <property type="match status" value="1"/>
</dbReference>
<dbReference type="InterPro" id="IPR017233">
    <property type="entry name" value="WDR35"/>
</dbReference>
<evidence type="ECO:0000256" key="8">
    <source>
        <dbReference type="ARBA" id="ARBA00023273"/>
    </source>
</evidence>
<keyword evidence="5" id="KW-0970">Cilium biogenesis/degradation</keyword>
<dbReference type="InterPro" id="IPR001680">
    <property type="entry name" value="WD40_rpt"/>
</dbReference>
<dbReference type="InterPro" id="IPR011990">
    <property type="entry name" value="TPR-like_helical_dom_sf"/>
</dbReference>
<evidence type="ECO:0000259" key="10">
    <source>
        <dbReference type="Pfam" id="PF23387"/>
    </source>
</evidence>
<dbReference type="Pfam" id="PF24797">
    <property type="entry name" value="Beta-prop_WDR35_TULP_N"/>
    <property type="match status" value="1"/>
</dbReference>
<comment type="subcellular location">
    <subcellularLocation>
        <location evidence="1">Cytoplasm</location>
        <location evidence="1">Cytoskeleton</location>
        <location evidence="1">Cilium basal body</location>
    </subcellularLocation>
</comment>
<keyword evidence="4" id="KW-0677">Repeat</keyword>
<evidence type="ECO:0000259" key="13">
    <source>
        <dbReference type="Pfam" id="PF25768"/>
    </source>
</evidence>
<keyword evidence="2" id="KW-0963">Cytoplasm</keyword>
<dbReference type="SUPFAM" id="SSF48452">
    <property type="entry name" value="TPR-like"/>
    <property type="match status" value="1"/>
</dbReference>
<dbReference type="Pfam" id="PF25768">
    <property type="entry name" value="TPR_IFT121"/>
    <property type="match status" value="1"/>
</dbReference>
<dbReference type="Pfam" id="PF23387">
    <property type="entry name" value="TPR_IFT80_172"/>
    <property type="match status" value="1"/>
</dbReference>
<dbReference type="Proteomes" id="UP001158576">
    <property type="component" value="Chromosome PAR"/>
</dbReference>
<feature type="domain" description="IFT121/TULP4 N-terminal" evidence="12">
    <location>
        <begin position="1"/>
        <end position="325"/>
    </location>
</feature>
<dbReference type="InterPro" id="IPR039857">
    <property type="entry name" value="Ift122/121"/>
</dbReference>
<dbReference type="Pfam" id="PF23390">
    <property type="entry name" value="Beta-prop_WDR35_2nd"/>
    <property type="match status" value="1"/>
</dbReference>
<dbReference type="EMBL" id="OU015568">
    <property type="protein sequence ID" value="CAG5084432.1"/>
    <property type="molecule type" value="Genomic_DNA"/>
</dbReference>
<evidence type="ECO:0000259" key="9">
    <source>
        <dbReference type="Pfam" id="PF23145"/>
    </source>
</evidence>
<evidence type="ECO:0000256" key="4">
    <source>
        <dbReference type="ARBA" id="ARBA00022737"/>
    </source>
</evidence>
<feature type="domain" description="IFT121 second beta-propeller" evidence="11">
    <location>
        <begin position="330"/>
        <end position="619"/>
    </location>
</feature>
<keyword evidence="8" id="KW-0966">Cell projection</keyword>